<evidence type="ECO:0000256" key="1">
    <source>
        <dbReference type="SAM" id="Phobius"/>
    </source>
</evidence>
<evidence type="ECO:0000259" key="2">
    <source>
        <dbReference type="Pfam" id="PF20167"/>
    </source>
</evidence>
<feature type="domain" description="Putative plant transposon protein" evidence="2">
    <location>
        <begin position="102"/>
        <end position="161"/>
    </location>
</feature>
<comment type="caution">
    <text evidence="3">The sequence shown here is derived from an EMBL/GenBank/DDBJ whole genome shotgun (WGS) entry which is preliminary data.</text>
</comment>
<dbReference type="Proteomes" id="UP000823775">
    <property type="component" value="Unassembled WGS sequence"/>
</dbReference>
<keyword evidence="1" id="KW-0472">Membrane</keyword>
<dbReference type="InterPro" id="IPR046796">
    <property type="entry name" value="Transposase_32_dom"/>
</dbReference>
<protein>
    <recommendedName>
        <fullName evidence="2">Putative plant transposon protein domain-containing protein</fullName>
    </recommendedName>
</protein>
<evidence type="ECO:0000313" key="3">
    <source>
        <dbReference type="EMBL" id="MCE5165769.1"/>
    </source>
</evidence>
<dbReference type="Pfam" id="PF20167">
    <property type="entry name" value="Transposase_32"/>
    <property type="match status" value="1"/>
</dbReference>
<evidence type="ECO:0000313" key="4">
    <source>
        <dbReference type="Proteomes" id="UP000823775"/>
    </source>
</evidence>
<dbReference type="EMBL" id="JACEIK010017018">
    <property type="protein sequence ID" value="MCE5165769.1"/>
    <property type="molecule type" value="Genomic_DNA"/>
</dbReference>
<name>A0ABS8Y3X3_DATST</name>
<organism evidence="3 4">
    <name type="scientific">Datura stramonium</name>
    <name type="common">Jimsonweed</name>
    <name type="synonym">Common thornapple</name>
    <dbReference type="NCBI Taxonomy" id="4076"/>
    <lineage>
        <taxon>Eukaryota</taxon>
        <taxon>Viridiplantae</taxon>
        <taxon>Streptophyta</taxon>
        <taxon>Embryophyta</taxon>
        <taxon>Tracheophyta</taxon>
        <taxon>Spermatophyta</taxon>
        <taxon>Magnoliopsida</taxon>
        <taxon>eudicotyledons</taxon>
        <taxon>Gunneridae</taxon>
        <taxon>Pentapetalae</taxon>
        <taxon>asterids</taxon>
        <taxon>lamiids</taxon>
        <taxon>Solanales</taxon>
        <taxon>Solanaceae</taxon>
        <taxon>Solanoideae</taxon>
        <taxon>Datureae</taxon>
        <taxon>Datura</taxon>
    </lineage>
</organism>
<keyword evidence="1" id="KW-0812">Transmembrane</keyword>
<sequence>MHIELRRHTCATSSTRGLPCCATRPATCQHSSTKRGASYPSASLRDGVHDAAPVWRDDMRGAPALSGANKKPRIETLDILCVALTLFQGGLATNNVGIMFRSRTHLRSEARVWLKIICACLVPEKHVTHMTRKRVFLFYALMTAMPINVGVIIKNVLKRTRVKKGGLLTRFLRGHDIEEEEMDYRPAYDPRGIDVTKTKEPEGIKIPVLFVNEYNARIDNMLSHLYGMSMLHPRMNGVTEEQLQQLNMDYSMIEHSRALLQSWSWFEEPLDDDMAT</sequence>
<keyword evidence="1" id="KW-1133">Transmembrane helix</keyword>
<gene>
    <name evidence="3" type="ORF">HAX54_012188</name>
</gene>
<accession>A0ABS8Y3X3</accession>
<keyword evidence="4" id="KW-1185">Reference proteome</keyword>
<proteinExistence type="predicted"/>
<reference evidence="3 4" key="1">
    <citation type="journal article" date="2021" name="BMC Genomics">
        <title>Datura genome reveals duplications of psychoactive alkaloid biosynthetic genes and high mutation rate following tissue culture.</title>
        <authorList>
            <person name="Rajewski A."/>
            <person name="Carter-House D."/>
            <person name="Stajich J."/>
            <person name="Litt A."/>
        </authorList>
    </citation>
    <scope>NUCLEOTIDE SEQUENCE [LARGE SCALE GENOMIC DNA]</scope>
    <source>
        <strain evidence="3">AR-01</strain>
    </source>
</reference>
<feature type="transmembrane region" description="Helical" evidence="1">
    <location>
        <begin position="136"/>
        <end position="157"/>
    </location>
</feature>